<dbReference type="InterPro" id="IPR018201">
    <property type="entry name" value="Ketoacyl_synth_AS"/>
</dbReference>
<dbReference type="Gene3D" id="3.40.47.10">
    <property type="match status" value="1"/>
</dbReference>
<dbReference type="InterPro" id="IPR001227">
    <property type="entry name" value="Ac_transferase_dom_sf"/>
</dbReference>
<dbReference type="GO" id="GO:0006633">
    <property type="term" value="P:fatty acid biosynthetic process"/>
    <property type="evidence" value="ECO:0007669"/>
    <property type="project" value="InterPro"/>
</dbReference>
<dbReference type="PANTHER" id="PTHR43775">
    <property type="entry name" value="FATTY ACID SYNTHASE"/>
    <property type="match status" value="1"/>
</dbReference>
<evidence type="ECO:0000259" key="5">
    <source>
        <dbReference type="PROSITE" id="PS52004"/>
    </source>
</evidence>
<accession>A0A6M0RQD7</accession>
<dbReference type="GO" id="GO:0004312">
    <property type="term" value="F:fatty acid synthase activity"/>
    <property type="evidence" value="ECO:0007669"/>
    <property type="project" value="TreeGrafter"/>
</dbReference>
<dbReference type="PROSITE" id="PS50075">
    <property type="entry name" value="CARRIER"/>
    <property type="match status" value="1"/>
</dbReference>
<dbReference type="GO" id="GO:0005886">
    <property type="term" value="C:plasma membrane"/>
    <property type="evidence" value="ECO:0007669"/>
    <property type="project" value="TreeGrafter"/>
</dbReference>
<dbReference type="SMART" id="SM00827">
    <property type="entry name" value="PKS_AT"/>
    <property type="match status" value="1"/>
</dbReference>
<dbReference type="Gene3D" id="3.40.366.10">
    <property type="entry name" value="Malonyl-Coenzyme A Acyl Carrier Protein, domain 2"/>
    <property type="match status" value="1"/>
</dbReference>
<dbReference type="EMBL" id="QXHD01000004">
    <property type="protein sequence ID" value="NEZ58464.1"/>
    <property type="molecule type" value="Genomic_DNA"/>
</dbReference>
<sequence>MKEPIAIIGIGCRFPGVNDADAYWKLLCDGEDAISPIPSKRAWYMPSLHALDSDSSSTEVSCLGGFLDHVEDFDCQFFEISPREAITMDPQQRLLLEVSWEALEDAGISPEQTMGSQGGVFVGISSGDYSYLICQYRQVDAYYNTGIAFSIAANRLSYYLDWHGPSLALDTACSSSLVAVHQACRSLQYGDCDLALAAGVNLILRPEMTLAFSQSKVMAADGRCKAFDARADGYVRGEGVGVVVLKPLSSAIANNDSIYAVIRGSAINQDGQSNGLMAPNPAAQEAVLQAAYQDAKVSPGRVQYVETHGIGTQLGDVIEAKALAKILSQDREAGKDCALGSVKTNLGHLEAAAGMASLIKVALALKHQKIPASLHFQKPNPYIRFERIPLKVQQTLSPWPESDYPALAGVSGFGFGGTNAHVVLEEVGRRKSEVGSQDLQQSHSMHLLTLSAKSDGALDQLRQRYQVYIQQNPDVDLADLCFTANTGRSHFHHRLAVVGDTLEDIAEKLNDDSVEIPSEKSTNGYARATLGDDDIPPSVAFLFPGEQSAYLGVGQQLYESQPLFRQTVNRCHEFLQADLGASLIDILYPQSAQDQFASLSDVAVFALEYSLAQLWVSWGVQPDFLIGHGLGEYVAACVAGVFSLEEGLRLLVARQMLLQSVESDGGMAVVIGNQEQVEAAISTHASNISIAAHNAPSQWVIAGDKQALQAVCQTLEDNGLLTQLSSTEYALYSQVMAPLQQELESVTAEINYASPSIPMISGISGKIAGDEITTPAYWANHLCQPVQFMAGMQALCKQGCSIFLEMGAKPLLTRLGQQCLSEDYLWLSSLRSGRHGISKAQYQDWRQLQENLAQLYAQGVSIDWFQFHNGQLCKKLRLPTYPFQRERYWIDTDSVDQVETPFRPIISQDPLTLLQAKIWQQLMQVEIGDRSKVLETYLQEVVAYILRLAPSNIPNPHLDFIELGMDSLTAMEVKNHIQTALGISLSETLASRHSSIHKLAKYLAVTVEVPLRKPQDNSEVCG</sequence>
<dbReference type="SMART" id="SM00823">
    <property type="entry name" value="PKS_PP"/>
    <property type="match status" value="1"/>
</dbReference>
<dbReference type="CDD" id="cd00833">
    <property type="entry name" value="PKS"/>
    <property type="match status" value="1"/>
</dbReference>
<dbReference type="InterPro" id="IPR016035">
    <property type="entry name" value="Acyl_Trfase/lysoPLipase"/>
</dbReference>
<keyword evidence="7" id="KW-1185">Reference proteome</keyword>
<dbReference type="SUPFAM" id="SSF55048">
    <property type="entry name" value="Probable ACP-binding domain of malonyl-CoA ACP transacylase"/>
    <property type="match status" value="1"/>
</dbReference>
<evidence type="ECO:0000256" key="1">
    <source>
        <dbReference type="ARBA" id="ARBA00022450"/>
    </source>
</evidence>
<dbReference type="InterPro" id="IPR050091">
    <property type="entry name" value="PKS_NRPS_Biosynth_Enz"/>
</dbReference>
<dbReference type="FunFam" id="3.40.47.10:FF:000019">
    <property type="entry name" value="Polyketide synthase type I"/>
    <property type="match status" value="1"/>
</dbReference>
<comment type="caution">
    <text evidence="6">The sequence shown here is derived from an EMBL/GenBank/DDBJ whole genome shotgun (WGS) entry which is preliminary data.</text>
</comment>
<dbReference type="InterPro" id="IPR014043">
    <property type="entry name" value="Acyl_transferase_dom"/>
</dbReference>
<gene>
    <name evidence="6" type="ORF">DXZ20_23015</name>
</gene>
<feature type="domain" description="Ketosynthase family 3 (KS3)" evidence="5">
    <location>
        <begin position="2"/>
        <end position="426"/>
    </location>
</feature>
<dbReference type="InterPro" id="IPR020841">
    <property type="entry name" value="PKS_Beta-ketoAc_synthase_dom"/>
</dbReference>
<dbReference type="GO" id="GO:0004315">
    <property type="term" value="F:3-oxoacyl-[acyl-carrier-protein] synthase activity"/>
    <property type="evidence" value="ECO:0007669"/>
    <property type="project" value="InterPro"/>
</dbReference>
<dbReference type="PANTHER" id="PTHR43775:SF37">
    <property type="entry name" value="SI:DKEY-61P9.11"/>
    <property type="match status" value="1"/>
</dbReference>
<dbReference type="InterPro" id="IPR016036">
    <property type="entry name" value="Malonyl_transacylase_ACP-bd"/>
</dbReference>
<dbReference type="SUPFAM" id="SSF52151">
    <property type="entry name" value="FabD/lysophospholipase-like"/>
    <property type="match status" value="1"/>
</dbReference>
<keyword evidence="2" id="KW-0597">Phosphoprotein</keyword>
<dbReference type="Pfam" id="PF00550">
    <property type="entry name" value="PP-binding"/>
    <property type="match status" value="1"/>
</dbReference>
<reference evidence="6 7" key="1">
    <citation type="journal article" date="2020" name="Microb. Ecol.">
        <title>Ecogenomics of the Marine Benthic Filamentous Cyanobacterium Adonisia.</title>
        <authorList>
            <person name="Walter J.M."/>
            <person name="Coutinho F.H."/>
            <person name="Leomil L."/>
            <person name="Hargreaves P.I."/>
            <person name="Campeao M.E."/>
            <person name="Vieira V.V."/>
            <person name="Silva B.S."/>
            <person name="Fistarol G.O."/>
            <person name="Salomon P.S."/>
            <person name="Sawabe T."/>
            <person name="Mino S."/>
            <person name="Hosokawa M."/>
            <person name="Miyashita H."/>
            <person name="Maruyama F."/>
            <person name="van Verk M.C."/>
            <person name="Dutilh B.E."/>
            <person name="Thompson C.C."/>
            <person name="Thompson F.L."/>
        </authorList>
    </citation>
    <scope>NUCLEOTIDE SEQUENCE [LARGE SCALE GENOMIC DNA]</scope>
    <source>
        <strain evidence="6 7">CCMR0081</strain>
    </source>
</reference>
<evidence type="ECO:0000259" key="4">
    <source>
        <dbReference type="PROSITE" id="PS50075"/>
    </source>
</evidence>
<dbReference type="AlphaFoldDB" id="A0A6M0RQD7"/>
<feature type="domain" description="Carrier" evidence="4">
    <location>
        <begin position="932"/>
        <end position="1007"/>
    </location>
</feature>
<proteinExistence type="predicted"/>
<dbReference type="SUPFAM" id="SSF47336">
    <property type="entry name" value="ACP-like"/>
    <property type="match status" value="1"/>
</dbReference>
<protein>
    <submittedName>
        <fullName evidence="6">Acyltransferase domain-containing protein</fullName>
    </submittedName>
</protein>
<evidence type="ECO:0000313" key="6">
    <source>
        <dbReference type="EMBL" id="NEZ58464.1"/>
    </source>
</evidence>
<dbReference type="InterPro" id="IPR036736">
    <property type="entry name" value="ACP-like_sf"/>
</dbReference>
<dbReference type="Pfam" id="PF00109">
    <property type="entry name" value="ketoacyl-synt"/>
    <property type="match status" value="1"/>
</dbReference>
<name>A0A6M0RQD7_9CYAN</name>
<dbReference type="SMART" id="SM00825">
    <property type="entry name" value="PKS_KS"/>
    <property type="match status" value="1"/>
</dbReference>
<dbReference type="GO" id="GO:0031177">
    <property type="term" value="F:phosphopantetheine binding"/>
    <property type="evidence" value="ECO:0007669"/>
    <property type="project" value="InterPro"/>
</dbReference>
<evidence type="ECO:0000256" key="3">
    <source>
        <dbReference type="ARBA" id="ARBA00022679"/>
    </source>
</evidence>
<dbReference type="RefSeq" id="WP_163701024.1">
    <property type="nucleotide sequence ID" value="NZ_QXHD01000004.1"/>
</dbReference>
<dbReference type="PROSITE" id="PS52004">
    <property type="entry name" value="KS3_2"/>
    <property type="match status" value="1"/>
</dbReference>
<dbReference type="Proteomes" id="UP000481033">
    <property type="component" value="Unassembled WGS sequence"/>
</dbReference>
<evidence type="ECO:0000313" key="7">
    <source>
        <dbReference type="Proteomes" id="UP000481033"/>
    </source>
</evidence>
<dbReference type="InterPro" id="IPR014031">
    <property type="entry name" value="Ketoacyl_synth_C"/>
</dbReference>
<dbReference type="Pfam" id="PF00698">
    <property type="entry name" value="Acyl_transf_1"/>
    <property type="match status" value="1"/>
</dbReference>
<evidence type="ECO:0000256" key="2">
    <source>
        <dbReference type="ARBA" id="ARBA00022553"/>
    </source>
</evidence>
<dbReference type="GO" id="GO:0071770">
    <property type="term" value="P:DIM/DIP cell wall layer assembly"/>
    <property type="evidence" value="ECO:0007669"/>
    <property type="project" value="TreeGrafter"/>
</dbReference>
<keyword evidence="6" id="KW-0012">Acyltransferase</keyword>
<dbReference type="Gene3D" id="3.30.70.3290">
    <property type="match status" value="1"/>
</dbReference>
<dbReference type="SMART" id="SM01294">
    <property type="entry name" value="PKS_PP_betabranch"/>
    <property type="match status" value="1"/>
</dbReference>
<dbReference type="PROSITE" id="PS00606">
    <property type="entry name" value="KS3_1"/>
    <property type="match status" value="1"/>
</dbReference>
<dbReference type="InterPro" id="IPR014030">
    <property type="entry name" value="Ketoacyl_synth_N"/>
</dbReference>
<organism evidence="6 7">
    <name type="scientific">Adonisia turfae CCMR0081</name>
    <dbReference type="NCBI Taxonomy" id="2292702"/>
    <lineage>
        <taxon>Bacteria</taxon>
        <taxon>Bacillati</taxon>
        <taxon>Cyanobacteriota</taxon>
        <taxon>Adonisia</taxon>
        <taxon>Adonisia turfae</taxon>
    </lineage>
</organism>
<dbReference type="GO" id="GO:0005737">
    <property type="term" value="C:cytoplasm"/>
    <property type="evidence" value="ECO:0007669"/>
    <property type="project" value="TreeGrafter"/>
</dbReference>
<dbReference type="InterPro" id="IPR020806">
    <property type="entry name" value="PKS_PP-bd"/>
</dbReference>
<dbReference type="SUPFAM" id="SSF53901">
    <property type="entry name" value="Thiolase-like"/>
    <property type="match status" value="1"/>
</dbReference>
<dbReference type="Pfam" id="PF02801">
    <property type="entry name" value="Ketoacyl-synt_C"/>
    <property type="match status" value="1"/>
</dbReference>
<keyword evidence="1" id="KW-0596">Phosphopantetheine</keyword>
<dbReference type="Gene3D" id="1.10.1200.10">
    <property type="entry name" value="ACP-like"/>
    <property type="match status" value="1"/>
</dbReference>
<dbReference type="Pfam" id="PF22621">
    <property type="entry name" value="CurL-like_PKS_C"/>
    <property type="match status" value="1"/>
</dbReference>
<keyword evidence="3 6" id="KW-0808">Transferase</keyword>
<dbReference type="InterPro" id="IPR009081">
    <property type="entry name" value="PP-bd_ACP"/>
</dbReference>
<dbReference type="InterPro" id="IPR016039">
    <property type="entry name" value="Thiolase-like"/>
</dbReference>